<dbReference type="PANTHER" id="PTHR33050:SF7">
    <property type="entry name" value="RIBONUCLEASE H"/>
    <property type="match status" value="1"/>
</dbReference>
<dbReference type="Proteomes" id="UP001190700">
    <property type="component" value="Unassembled WGS sequence"/>
</dbReference>
<keyword evidence="2" id="KW-1185">Reference proteome</keyword>
<dbReference type="AlphaFoldDB" id="A0AAE0L1M6"/>
<dbReference type="Gene3D" id="3.30.70.270">
    <property type="match status" value="1"/>
</dbReference>
<dbReference type="InterPro" id="IPR052055">
    <property type="entry name" value="Hepadnavirus_pol/RT"/>
</dbReference>
<gene>
    <name evidence="1" type="ORF">CYMTET_22708</name>
</gene>
<evidence type="ECO:0000313" key="1">
    <source>
        <dbReference type="EMBL" id="KAK3268801.1"/>
    </source>
</evidence>
<evidence type="ECO:0000313" key="2">
    <source>
        <dbReference type="Proteomes" id="UP001190700"/>
    </source>
</evidence>
<name>A0AAE0L1M6_9CHLO</name>
<sequence length="157" mass="18185">MDFRWLNAFCLKSKSKMETLKKLRRVTSQGDWCFSFDLKDGYHAVGIDPEFQEFMQFDIQGNGGLRRHSDQAGARVLPYMDDFLVITQTQDDAFVQRDRVEKLLSRLGLFQNEKKGHWEATQLVEHLGLEVDFTEGLFRVTEARPKKIHAKATGLIC</sequence>
<dbReference type="InterPro" id="IPR043502">
    <property type="entry name" value="DNA/RNA_pol_sf"/>
</dbReference>
<dbReference type="PANTHER" id="PTHR33050">
    <property type="entry name" value="REVERSE TRANSCRIPTASE DOMAIN-CONTAINING PROTEIN"/>
    <property type="match status" value="1"/>
</dbReference>
<dbReference type="InterPro" id="IPR043128">
    <property type="entry name" value="Rev_trsase/Diguanyl_cyclase"/>
</dbReference>
<evidence type="ECO:0008006" key="3">
    <source>
        <dbReference type="Google" id="ProtNLM"/>
    </source>
</evidence>
<organism evidence="1 2">
    <name type="scientific">Cymbomonas tetramitiformis</name>
    <dbReference type="NCBI Taxonomy" id="36881"/>
    <lineage>
        <taxon>Eukaryota</taxon>
        <taxon>Viridiplantae</taxon>
        <taxon>Chlorophyta</taxon>
        <taxon>Pyramimonadophyceae</taxon>
        <taxon>Pyramimonadales</taxon>
        <taxon>Pyramimonadaceae</taxon>
        <taxon>Cymbomonas</taxon>
    </lineage>
</organism>
<proteinExistence type="predicted"/>
<reference evidence="1 2" key="1">
    <citation type="journal article" date="2015" name="Genome Biol. Evol.">
        <title>Comparative Genomics of a Bacterivorous Green Alga Reveals Evolutionary Causalities and Consequences of Phago-Mixotrophic Mode of Nutrition.</title>
        <authorList>
            <person name="Burns J.A."/>
            <person name="Paasch A."/>
            <person name="Narechania A."/>
            <person name="Kim E."/>
        </authorList>
    </citation>
    <scope>NUCLEOTIDE SEQUENCE [LARGE SCALE GENOMIC DNA]</scope>
    <source>
        <strain evidence="1 2">PLY_AMNH</strain>
    </source>
</reference>
<protein>
    <recommendedName>
        <fullName evidence="3">Reverse transcriptase domain-containing protein</fullName>
    </recommendedName>
</protein>
<dbReference type="EMBL" id="LGRX02011571">
    <property type="protein sequence ID" value="KAK3268801.1"/>
    <property type="molecule type" value="Genomic_DNA"/>
</dbReference>
<accession>A0AAE0L1M6</accession>
<comment type="caution">
    <text evidence="1">The sequence shown here is derived from an EMBL/GenBank/DDBJ whole genome shotgun (WGS) entry which is preliminary data.</text>
</comment>
<dbReference type="SUPFAM" id="SSF56672">
    <property type="entry name" value="DNA/RNA polymerases"/>
    <property type="match status" value="1"/>
</dbReference>